<name>A0A2P2P4U5_RHIMU</name>
<reference evidence="1" key="1">
    <citation type="submission" date="2018-02" db="EMBL/GenBank/DDBJ databases">
        <title>Rhizophora mucronata_Transcriptome.</title>
        <authorList>
            <person name="Meera S.P."/>
            <person name="Sreeshan A."/>
            <person name="Augustine A."/>
        </authorList>
    </citation>
    <scope>NUCLEOTIDE SEQUENCE</scope>
    <source>
        <tissue evidence="1">Leaf</tissue>
    </source>
</reference>
<proteinExistence type="predicted"/>
<dbReference type="AlphaFoldDB" id="A0A2P2P4U5"/>
<evidence type="ECO:0000313" key="1">
    <source>
        <dbReference type="EMBL" id="MBX49784.1"/>
    </source>
</evidence>
<dbReference type="EMBL" id="GGEC01069300">
    <property type="protein sequence ID" value="MBX49784.1"/>
    <property type="molecule type" value="Transcribed_RNA"/>
</dbReference>
<protein>
    <submittedName>
        <fullName evidence="1">Uncharacterized protein</fullName>
    </submittedName>
</protein>
<sequence>MREIASNWVFMKMVDFSFLLQYNTRTTLLPKSSCHD</sequence>
<accession>A0A2P2P4U5</accession>
<organism evidence="1">
    <name type="scientific">Rhizophora mucronata</name>
    <name type="common">Asiatic mangrove</name>
    <dbReference type="NCBI Taxonomy" id="61149"/>
    <lineage>
        <taxon>Eukaryota</taxon>
        <taxon>Viridiplantae</taxon>
        <taxon>Streptophyta</taxon>
        <taxon>Embryophyta</taxon>
        <taxon>Tracheophyta</taxon>
        <taxon>Spermatophyta</taxon>
        <taxon>Magnoliopsida</taxon>
        <taxon>eudicotyledons</taxon>
        <taxon>Gunneridae</taxon>
        <taxon>Pentapetalae</taxon>
        <taxon>rosids</taxon>
        <taxon>fabids</taxon>
        <taxon>Malpighiales</taxon>
        <taxon>Rhizophoraceae</taxon>
        <taxon>Rhizophora</taxon>
    </lineage>
</organism>